<feature type="domain" description="Amidohydrolase-related" evidence="1">
    <location>
        <begin position="261"/>
        <end position="399"/>
    </location>
</feature>
<dbReference type="InterPro" id="IPR051781">
    <property type="entry name" value="Metallo-dep_Hydrolase"/>
</dbReference>
<evidence type="ECO:0000313" key="2">
    <source>
        <dbReference type="EMBL" id="RNL21395.1"/>
    </source>
</evidence>
<dbReference type="GO" id="GO:0016810">
    <property type="term" value="F:hydrolase activity, acting on carbon-nitrogen (but not peptide) bonds"/>
    <property type="evidence" value="ECO:0007669"/>
    <property type="project" value="InterPro"/>
</dbReference>
<dbReference type="InterPro" id="IPR032466">
    <property type="entry name" value="Metal_Hydrolase"/>
</dbReference>
<name>A0A3N0AH57_9ACTN</name>
<dbReference type="NCBIfam" id="NF011984">
    <property type="entry name" value="PRK15446.1-5"/>
    <property type="match status" value="1"/>
</dbReference>
<comment type="caution">
    <text evidence="2">The sequence shown here is derived from an EMBL/GenBank/DDBJ whole genome shotgun (WGS) entry which is preliminary data.</text>
</comment>
<dbReference type="Pfam" id="PF01979">
    <property type="entry name" value="Amidohydro_1"/>
    <property type="match status" value="1"/>
</dbReference>
<dbReference type="OrthoDB" id="3189065at2"/>
<proteinExistence type="predicted"/>
<dbReference type="SUPFAM" id="SSF51338">
    <property type="entry name" value="Composite domain of metallo-dependent hydrolases"/>
    <property type="match status" value="1"/>
</dbReference>
<dbReference type="Gene3D" id="2.30.40.10">
    <property type="entry name" value="Urease, subunit C, domain 1"/>
    <property type="match status" value="2"/>
</dbReference>
<dbReference type="Proteomes" id="UP000267368">
    <property type="component" value="Unassembled WGS sequence"/>
</dbReference>
<dbReference type="NCBIfam" id="NF011987">
    <property type="entry name" value="PRK15446.2-3"/>
    <property type="match status" value="1"/>
</dbReference>
<dbReference type="InterPro" id="IPR006680">
    <property type="entry name" value="Amidohydro-rel"/>
</dbReference>
<dbReference type="PANTHER" id="PTHR43135">
    <property type="entry name" value="ALPHA-D-RIBOSE 1-METHYLPHOSPHONATE 5-TRIPHOSPHATE DIPHOSPHATASE"/>
    <property type="match status" value="1"/>
</dbReference>
<reference evidence="3" key="1">
    <citation type="submission" date="2018-05" db="EMBL/GenBank/DDBJ databases">
        <title>Genome Sequencing of selected type strains of the family Eggerthellaceae.</title>
        <authorList>
            <person name="Danylec N."/>
            <person name="Stoll D.A."/>
            <person name="Doetsch A."/>
            <person name="Huch M."/>
        </authorList>
    </citation>
    <scope>NUCLEOTIDE SEQUENCE [LARGE SCALE GENOMIC DNA]</scope>
    <source>
        <strain evidence="3">DSM 17537</strain>
    </source>
</reference>
<dbReference type="AlphaFoldDB" id="A0A3N0AH57"/>
<dbReference type="NCBIfam" id="NF011990">
    <property type="entry name" value="PRK15446.2-6"/>
    <property type="match status" value="1"/>
</dbReference>
<dbReference type="Gene3D" id="3.20.20.140">
    <property type="entry name" value="Metal-dependent hydrolases"/>
    <property type="match status" value="1"/>
</dbReference>
<keyword evidence="3" id="KW-1185">Reference proteome</keyword>
<gene>
    <name evidence="2" type="ORF">DMP07_00645</name>
</gene>
<dbReference type="EMBL" id="QICB01000001">
    <property type="protein sequence ID" value="RNL21395.1"/>
    <property type="molecule type" value="Genomic_DNA"/>
</dbReference>
<protein>
    <submittedName>
        <fullName evidence="2">Alpha-D-ribose 1-methylphosphonate 5-triphosphate diphosphatase</fullName>
    </submittedName>
</protein>
<accession>A0A3N0AH57</accession>
<sequence length="449" mass="48920">MVSSDTCSMIIRGGAVVCPDRVLENHDVIVRDGAIEAVVPTSDASATVRPVYFAGADDTGTPGFDVDVATGFPVVDARGAYVTPGMIDIHSDYIENIASPRPSVVMDLPTSLYKCDRELVGHGITTIFHSLSVMGNDEFKPKPIRHFENVSRLLSSIAAMRAGEERDHLIRHRMHLRIELDAVDRYDEIAGYIDRGEVDLVSFMDHTPGQGQYRDLLVYAETVKSYHDEGMSDEQVARAAKARMESDKMDFWQLERLASSAHERGIRIASHDDDCLEKLDVMERLGARISEFPIDMETALEARRRGMATLAGAPNVMMGRSHSGNLSAREAIMENAIEVLCSDYYPAAMLTAVFLLNEECGVDLADAFALVTCNPARAVGLDGSIGSIEPGKKADILVVRRIGCGEGGVIPVVTRAFVGGHSVYRTHYPSQPFGYGVKAPVAAGETKED</sequence>
<dbReference type="RefSeq" id="WP_123197237.1">
    <property type="nucleotide sequence ID" value="NZ_QICB01000001.1"/>
</dbReference>
<evidence type="ECO:0000259" key="1">
    <source>
        <dbReference type="Pfam" id="PF01979"/>
    </source>
</evidence>
<evidence type="ECO:0000313" key="3">
    <source>
        <dbReference type="Proteomes" id="UP000267368"/>
    </source>
</evidence>
<organism evidence="2 3">
    <name type="scientific">Slackia faecicanis</name>
    <dbReference type="NCBI Taxonomy" id="255723"/>
    <lineage>
        <taxon>Bacteria</taxon>
        <taxon>Bacillati</taxon>
        <taxon>Actinomycetota</taxon>
        <taxon>Coriobacteriia</taxon>
        <taxon>Eggerthellales</taxon>
        <taxon>Eggerthellaceae</taxon>
        <taxon>Slackia</taxon>
    </lineage>
</organism>
<dbReference type="PANTHER" id="PTHR43135:SF3">
    <property type="entry name" value="ALPHA-D-RIBOSE 1-METHYLPHOSPHONATE 5-TRIPHOSPHATE DIPHOSPHATASE"/>
    <property type="match status" value="1"/>
</dbReference>
<dbReference type="InterPro" id="IPR011059">
    <property type="entry name" value="Metal-dep_hydrolase_composite"/>
</dbReference>
<dbReference type="SUPFAM" id="SSF51556">
    <property type="entry name" value="Metallo-dependent hydrolases"/>
    <property type="match status" value="1"/>
</dbReference>